<gene>
    <name evidence="2" type="ORF">ZT1E4_G7924</name>
</gene>
<feature type="domain" description="F-box" evidence="1">
    <location>
        <begin position="57"/>
        <end position="88"/>
    </location>
</feature>
<organism evidence="2 3">
    <name type="scientific">Zymoseptoria tritici ST99CH_1E4</name>
    <dbReference type="NCBI Taxonomy" id="1276532"/>
    <lineage>
        <taxon>Eukaryota</taxon>
        <taxon>Fungi</taxon>
        <taxon>Dikarya</taxon>
        <taxon>Ascomycota</taxon>
        <taxon>Pezizomycotina</taxon>
        <taxon>Dothideomycetes</taxon>
        <taxon>Dothideomycetidae</taxon>
        <taxon>Mycosphaerellales</taxon>
        <taxon>Mycosphaerellaceae</taxon>
        <taxon>Zymoseptoria</taxon>
    </lineage>
</organism>
<dbReference type="EMBL" id="LT854259">
    <property type="protein sequence ID" value="SMR55576.1"/>
    <property type="molecule type" value="Genomic_DNA"/>
</dbReference>
<name>A0A2H1GPU3_ZYMTR</name>
<proteinExistence type="predicted"/>
<evidence type="ECO:0000259" key="1">
    <source>
        <dbReference type="Pfam" id="PF00646"/>
    </source>
</evidence>
<dbReference type="SUPFAM" id="SSF81383">
    <property type="entry name" value="F-box domain"/>
    <property type="match status" value="1"/>
</dbReference>
<dbReference type="Proteomes" id="UP000245764">
    <property type="component" value="Chromosome 7"/>
</dbReference>
<protein>
    <recommendedName>
        <fullName evidence="1">F-box domain-containing protein</fullName>
    </recommendedName>
</protein>
<dbReference type="InterPro" id="IPR001810">
    <property type="entry name" value="F-box_dom"/>
</dbReference>
<dbReference type="Pfam" id="PF00646">
    <property type="entry name" value="F-box"/>
    <property type="match status" value="1"/>
</dbReference>
<dbReference type="AlphaFoldDB" id="A0A2H1GPU3"/>
<sequence length="283" mass="31954">MRSSARLVAKAINHTNSAPSLVQDLPVNKPTPHLGASEREHCDGFMNSGSTNDMAVYLLDFLSVKELLRLRQVSKVWMKMIDGSTKYRKAAFLEAEVPGDPNFRASLLQPTIGSKTRDEQTSIDQRTVIPRQLFAIDVPMRSVRVNPLLFLTTHNQETDTLIPLLPLQSYGSSFMNDKSTCMDMFLTQPPIKEVRVEVRDSAVPVFGFPRLGGSRRRQVCHRNDGEEFTTLATDRDGLRFRDLHEHFSCSTDATGDLQPCPISRQNGYIPRCRVIRKDAHRQA</sequence>
<evidence type="ECO:0000313" key="3">
    <source>
        <dbReference type="Proteomes" id="UP000245764"/>
    </source>
</evidence>
<accession>A0A2H1GPU3</accession>
<dbReference type="InterPro" id="IPR036047">
    <property type="entry name" value="F-box-like_dom_sf"/>
</dbReference>
<reference evidence="3" key="1">
    <citation type="submission" date="2017-05" db="EMBL/GenBank/DDBJ databases">
        <authorList>
            <person name="Song R."/>
            <person name="Chenine A.L."/>
            <person name="Ruprecht R.M."/>
        </authorList>
    </citation>
    <scope>NUCLEOTIDE SEQUENCE [LARGE SCALE GENOMIC DNA]</scope>
</reference>
<evidence type="ECO:0000313" key="2">
    <source>
        <dbReference type="EMBL" id="SMR55576.1"/>
    </source>
</evidence>